<evidence type="ECO:0000313" key="1">
    <source>
        <dbReference type="EMBL" id="KAI3748290.1"/>
    </source>
</evidence>
<name>A0ACB9DP12_ARCLA</name>
<reference evidence="1 2" key="2">
    <citation type="journal article" date="2022" name="Mol. Ecol. Resour.">
        <title>The genomes of chicory, endive, great burdock and yacon provide insights into Asteraceae paleo-polyploidization history and plant inulin production.</title>
        <authorList>
            <person name="Fan W."/>
            <person name="Wang S."/>
            <person name="Wang H."/>
            <person name="Wang A."/>
            <person name="Jiang F."/>
            <person name="Liu H."/>
            <person name="Zhao H."/>
            <person name="Xu D."/>
            <person name="Zhang Y."/>
        </authorList>
    </citation>
    <scope>NUCLEOTIDE SEQUENCE [LARGE SCALE GENOMIC DNA]</scope>
    <source>
        <strain evidence="2">cv. Niubang</strain>
    </source>
</reference>
<protein>
    <submittedName>
        <fullName evidence="1">Uncharacterized protein</fullName>
    </submittedName>
</protein>
<gene>
    <name evidence="1" type="ORF">L6452_11273</name>
</gene>
<sequence>MDSNLHHQQQQQKQLQQQQQQQIMNSGLTRYRSAPSSYFSNMINSGMYEGEDIDPFFNPRVSSPETEQILLRFMSSHGGGDNSSLNQNLGQIPGNEPHFMDSMKQEQVTISSQQQQQQQMIYRNHAQSQQAVHNNNPVVSGSGSAVVDPLMAMDPPTNLLRQSSSPAEFFEHINIDDGYSMMRSMDKFQAANGNVPDSSFSSAKRLKSRMTFSSAAHSSSRLLSRIPENEDKAMGMSSNNNGSFGGTHPKATGYVTTFPGGSWDEPAMLPDGFLKELGENDQNSLSSLSSSGNQNDEGRIHVPTGLTHQLSLPTSSAELSVMEKLLQLQDSVPLRSRAKRGCATHPRSIAERVRRTRISERMRKLQELVPNMDKQTNTADMLDLAVDYIKQLQKQVETLSDHHAKCTCPHKQEL</sequence>
<accession>A0ACB9DP12</accession>
<organism evidence="1 2">
    <name type="scientific">Arctium lappa</name>
    <name type="common">Greater burdock</name>
    <name type="synonym">Lappa major</name>
    <dbReference type="NCBI Taxonomy" id="4217"/>
    <lineage>
        <taxon>Eukaryota</taxon>
        <taxon>Viridiplantae</taxon>
        <taxon>Streptophyta</taxon>
        <taxon>Embryophyta</taxon>
        <taxon>Tracheophyta</taxon>
        <taxon>Spermatophyta</taxon>
        <taxon>Magnoliopsida</taxon>
        <taxon>eudicotyledons</taxon>
        <taxon>Gunneridae</taxon>
        <taxon>Pentapetalae</taxon>
        <taxon>asterids</taxon>
        <taxon>campanulids</taxon>
        <taxon>Asterales</taxon>
        <taxon>Asteraceae</taxon>
        <taxon>Carduoideae</taxon>
        <taxon>Cardueae</taxon>
        <taxon>Arctiinae</taxon>
        <taxon>Arctium</taxon>
    </lineage>
</organism>
<proteinExistence type="predicted"/>
<keyword evidence="2" id="KW-1185">Reference proteome</keyword>
<dbReference type="Proteomes" id="UP001055879">
    <property type="component" value="Linkage Group LG03"/>
</dbReference>
<dbReference type="EMBL" id="CM042049">
    <property type="protein sequence ID" value="KAI3748290.1"/>
    <property type="molecule type" value="Genomic_DNA"/>
</dbReference>
<reference evidence="2" key="1">
    <citation type="journal article" date="2022" name="Mol. Ecol. Resour.">
        <title>The genomes of chicory, endive, great burdock and yacon provide insights into Asteraceae palaeo-polyploidization history and plant inulin production.</title>
        <authorList>
            <person name="Fan W."/>
            <person name="Wang S."/>
            <person name="Wang H."/>
            <person name="Wang A."/>
            <person name="Jiang F."/>
            <person name="Liu H."/>
            <person name="Zhao H."/>
            <person name="Xu D."/>
            <person name="Zhang Y."/>
        </authorList>
    </citation>
    <scope>NUCLEOTIDE SEQUENCE [LARGE SCALE GENOMIC DNA]</scope>
    <source>
        <strain evidence="2">cv. Niubang</strain>
    </source>
</reference>
<evidence type="ECO:0000313" key="2">
    <source>
        <dbReference type="Proteomes" id="UP001055879"/>
    </source>
</evidence>
<comment type="caution">
    <text evidence="1">The sequence shown here is derived from an EMBL/GenBank/DDBJ whole genome shotgun (WGS) entry which is preliminary data.</text>
</comment>